<keyword evidence="5" id="KW-0560">Oxidoreductase</keyword>
<dbReference type="PRINTS" id="PR01001">
    <property type="entry name" value="FADG3PDH"/>
</dbReference>
<evidence type="ECO:0000256" key="2">
    <source>
        <dbReference type="ARBA" id="ARBA00007330"/>
    </source>
</evidence>
<dbReference type="Proteomes" id="UP001168380">
    <property type="component" value="Unassembled WGS sequence"/>
</dbReference>
<dbReference type="EMBL" id="JAULRT010000059">
    <property type="protein sequence ID" value="MDO3382904.1"/>
    <property type="molecule type" value="Genomic_DNA"/>
</dbReference>
<dbReference type="InterPro" id="IPR006076">
    <property type="entry name" value="FAD-dep_OxRdtase"/>
</dbReference>
<name>A0ABT8TFQ7_9GAMM</name>
<organism evidence="7 8">
    <name type="scientific">Gilvimarinus algae</name>
    <dbReference type="NCBI Taxonomy" id="3058037"/>
    <lineage>
        <taxon>Bacteria</taxon>
        <taxon>Pseudomonadati</taxon>
        <taxon>Pseudomonadota</taxon>
        <taxon>Gammaproteobacteria</taxon>
        <taxon>Cellvibrionales</taxon>
        <taxon>Cellvibrionaceae</taxon>
        <taxon>Gilvimarinus</taxon>
    </lineage>
</organism>
<gene>
    <name evidence="7" type="ORF">QWI16_12060</name>
</gene>
<dbReference type="RefSeq" id="WP_302713446.1">
    <property type="nucleotide sequence ID" value="NZ_JAULRT010000059.1"/>
</dbReference>
<evidence type="ECO:0000256" key="4">
    <source>
        <dbReference type="ARBA" id="ARBA00022827"/>
    </source>
</evidence>
<proteinExistence type="inferred from homology"/>
<dbReference type="InterPro" id="IPR000447">
    <property type="entry name" value="G3P_DH_FAD-dep"/>
</dbReference>
<comment type="similarity">
    <text evidence="2">Belongs to the FAD-dependent glycerol-3-phosphate dehydrogenase family.</text>
</comment>
<sequence length="387" mass="41933">MDYDLTVIGAGITGAGVAQAGAAAGYKVLLLEAGEVGHATSSKSSKLIHGGLRYLESAQLSLVRESLHERELLLKLAPGLVKLAPLHIPVYESSSRSRATIFAGLSLYRLLSGWDPSTRFTQLKPSQWEALDGINTQGLRGVFRYYEAQTDDRQLTRAVVASACSLGAELQTGARLTSAARHAFGCDLEYVKSSQHHHLRTRVLINCAGPWAAQVNGLIDPAPELPGIDLVQGSHLLLPPLLQHHYYLESPTDGRAVFALPWRGQLLVGTTETPHTGAPEAAECHPQEMHYLINVLKHYFPQLHILPSSAETFAGLRVLPHSNAAAFGRSREVMMIADNQTTPRVLTVMGGKLTTYRATARQVIERVYPSLPAARGIADTAQLPLSP</sequence>
<dbReference type="InterPro" id="IPR036188">
    <property type="entry name" value="FAD/NAD-bd_sf"/>
</dbReference>
<evidence type="ECO:0000313" key="7">
    <source>
        <dbReference type="EMBL" id="MDO3382904.1"/>
    </source>
</evidence>
<dbReference type="PROSITE" id="PS00978">
    <property type="entry name" value="FAD_G3PDH_2"/>
    <property type="match status" value="1"/>
</dbReference>
<dbReference type="Gene3D" id="3.30.9.10">
    <property type="entry name" value="D-Amino Acid Oxidase, subunit A, domain 2"/>
    <property type="match status" value="1"/>
</dbReference>
<accession>A0ABT8TFQ7</accession>
<dbReference type="Pfam" id="PF01266">
    <property type="entry name" value="DAO"/>
    <property type="match status" value="1"/>
</dbReference>
<comment type="cofactor">
    <cofactor evidence="1">
        <name>FAD</name>
        <dbReference type="ChEBI" id="CHEBI:57692"/>
    </cofactor>
</comment>
<dbReference type="PANTHER" id="PTHR11985:SF15">
    <property type="entry name" value="GLYCEROL-3-PHOSPHATE DEHYDROGENASE, MITOCHONDRIAL"/>
    <property type="match status" value="1"/>
</dbReference>
<dbReference type="SUPFAM" id="SSF51905">
    <property type="entry name" value="FAD/NAD(P)-binding domain"/>
    <property type="match status" value="1"/>
</dbReference>
<reference evidence="7" key="1">
    <citation type="submission" date="2023-07" db="EMBL/GenBank/DDBJ databases">
        <title>Gilvimarinus algae sp. nov., isolated from the surface of Kelp.</title>
        <authorList>
            <person name="Sun Y.Y."/>
            <person name="Gong Y."/>
            <person name="Du Z.J."/>
        </authorList>
    </citation>
    <scope>NUCLEOTIDE SEQUENCE</scope>
    <source>
        <strain evidence="7">SDUM040014</strain>
    </source>
</reference>
<evidence type="ECO:0000256" key="5">
    <source>
        <dbReference type="ARBA" id="ARBA00023002"/>
    </source>
</evidence>
<comment type="caution">
    <text evidence="7">The sequence shown here is derived from an EMBL/GenBank/DDBJ whole genome shotgun (WGS) entry which is preliminary data.</text>
</comment>
<dbReference type="PANTHER" id="PTHR11985">
    <property type="entry name" value="GLYCEROL-3-PHOSPHATE DEHYDROGENASE"/>
    <property type="match status" value="1"/>
</dbReference>
<protein>
    <submittedName>
        <fullName evidence="7">FAD-dependent oxidoreductase</fullName>
    </submittedName>
</protein>
<evidence type="ECO:0000259" key="6">
    <source>
        <dbReference type="Pfam" id="PF01266"/>
    </source>
</evidence>
<feature type="domain" description="FAD dependent oxidoreductase" evidence="6">
    <location>
        <begin position="4"/>
        <end position="357"/>
    </location>
</feature>
<dbReference type="Gene3D" id="3.50.50.60">
    <property type="entry name" value="FAD/NAD(P)-binding domain"/>
    <property type="match status" value="1"/>
</dbReference>
<evidence type="ECO:0000256" key="3">
    <source>
        <dbReference type="ARBA" id="ARBA00022630"/>
    </source>
</evidence>
<evidence type="ECO:0000313" key="8">
    <source>
        <dbReference type="Proteomes" id="UP001168380"/>
    </source>
</evidence>
<keyword evidence="8" id="KW-1185">Reference proteome</keyword>
<keyword evidence="3" id="KW-0285">Flavoprotein</keyword>
<evidence type="ECO:0000256" key="1">
    <source>
        <dbReference type="ARBA" id="ARBA00001974"/>
    </source>
</evidence>
<keyword evidence="4" id="KW-0274">FAD</keyword>